<proteinExistence type="predicted"/>
<keyword evidence="1" id="KW-1133">Transmembrane helix</keyword>
<evidence type="ECO:0000256" key="1">
    <source>
        <dbReference type="SAM" id="Phobius"/>
    </source>
</evidence>
<feature type="transmembrane region" description="Helical" evidence="1">
    <location>
        <begin position="85"/>
        <end position="102"/>
    </location>
</feature>
<evidence type="ECO:0000313" key="3">
    <source>
        <dbReference type="Proteomes" id="UP000278006"/>
    </source>
</evidence>
<comment type="caution">
    <text evidence="2">The sequence shown here is derived from an EMBL/GenBank/DDBJ whole genome shotgun (WGS) entry which is preliminary data.</text>
</comment>
<organism evidence="2 3">
    <name type="scientific">Corticibacter populi</name>
    <dbReference type="NCBI Taxonomy" id="1550736"/>
    <lineage>
        <taxon>Bacteria</taxon>
        <taxon>Pseudomonadati</taxon>
        <taxon>Pseudomonadota</taxon>
        <taxon>Betaproteobacteria</taxon>
        <taxon>Burkholderiales</taxon>
        <taxon>Comamonadaceae</taxon>
        <taxon>Corticibacter</taxon>
    </lineage>
</organism>
<dbReference type="OrthoDB" id="161727at2"/>
<name>A0A3M6QPT2_9BURK</name>
<gene>
    <name evidence="2" type="ORF">D8I35_14490</name>
</gene>
<dbReference type="Proteomes" id="UP000278006">
    <property type="component" value="Unassembled WGS sequence"/>
</dbReference>
<dbReference type="AlphaFoldDB" id="A0A3M6QPT2"/>
<feature type="transmembrane region" description="Helical" evidence="1">
    <location>
        <begin position="109"/>
        <end position="127"/>
    </location>
</feature>
<feature type="transmembrane region" description="Helical" evidence="1">
    <location>
        <begin position="25"/>
        <end position="48"/>
    </location>
</feature>
<keyword evidence="3" id="KW-1185">Reference proteome</keyword>
<feature type="transmembrane region" description="Helical" evidence="1">
    <location>
        <begin position="208"/>
        <end position="225"/>
    </location>
</feature>
<sequence length="263" mass="27595">MLLLLKLTLVPLCIAGITLAGRRWGSALAGLLGGCPIVGGPIVIFIAAEQGLAFGAQAATAALYAVVCLLAYGTAYAWASLRWPWPGTLAIGLVIWFLAAAAMTRLPQAPWAATLAALLALLILPALQPRVPASTRAPTRSIRDLPYRMLTATLLTLAVTGAASMLGAVWSGMLAAFPIVSLTLAVFTHAFQGSAQVVAMFHGMTRGLGSFTAFFLVLALAWPALNLWQGSLLAIAVALSMQLVLRAIAHWRMAGRRSVERGV</sequence>
<reference evidence="2 3" key="1">
    <citation type="submission" date="2018-10" db="EMBL/GenBank/DDBJ databases">
        <title>Draft genome of Cortibacter populi DSM10536.</title>
        <authorList>
            <person name="Bernier A.-M."/>
            <person name="Bernard K."/>
        </authorList>
    </citation>
    <scope>NUCLEOTIDE SEQUENCE [LARGE SCALE GENOMIC DNA]</scope>
    <source>
        <strain evidence="2 3">DSM 105136</strain>
    </source>
</reference>
<evidence type="ECO:0000313" key="2">
    <source>
        <dbReference type="EMBL" id="RMX05048.1"/>
    </source>
</evidence>
<protein>
    <submittedName>
        <fullName evidence="2">Uncharacterized protein</fullName>
    </submittedName>
</protein>
<keyword evidence="1" id="KW-0812">Transmembrane</keyword>
<feature type="transmembrane region" description="Helical" evidence="1">
    <location>
        <begin position="154"/>
        <end position="187"/>
    </location>
</feature>
<dbReference type="EMBL" id="RDQO01000004">
    <property type="protein sequence ID" value="RMX05048.1"/>
    <property type="molecule type" value="Genomic_DNA"/>
</dbReference>
<keyword evidence="1" id="KW-0472">Membrane</keyword>
<accession>A0A3M6QPT2</accession>
<feature type="transmembrane region" description="Helical" evidence="1">
    <location>
        <begin position="231"/>
        <end position="249"/>
    </location>
</feature>
<dbReference type="RefSeq" id="WP_122230554.1">
    <property type="nucleotide sequence ID" value="NZ_RDQO01000004.1"/>
</dbReference>
<feature type="transmembrane region" description="Helical" evidence="1">
    <location>
        <begin position="60"/>
        <end position="79"/>
    </location>
</feature>
<dbReference type="PROSITE" id="PS51257">
    <property type="entry name" value="PROKAR_LIPOPROTEIN"/>
    <property type="match status" value="1"/>
</dbReference>